<dbReference type="InterPro" id="IPR001753">
    <property type="entry name" value="Enoyl-CoA_hydra/iso"/>
</dbReference>
<dbReference type="Proteomes" id="UP000092600">
    <property type="component" value="Unassembled WGS sequence"/>
</dbReference>
<dbReference type="PANTHER" id="PTHR43459">
    <property type="entry name" value="ENOYL-COA HYDRATASE"/>
    <property type="match status" value="1"/>
</dbReference>
<keyword evidence="1" id="KW-0413">Isomerase</keyword>
<dbReference type="EMBL" id="LSRQ01004887">
    <property type="protein sequence ID" value="OAY68543.1"/>
    <property type="molecule type" value="Genomic_DNA"/>
</dbReference>
<dbReference type="InterPro" id="IPR029045">
    <property type="entry name" value="ClpP/crotonase-like_dom_sf"/>
</dbReference>
<comment type="caution">
    <text evidence="1">The sequence shown here is derived from an EMBL/GenBank/DDBJ whole genome shotgun (WGS) entry which is preliminary data.</text>
</comment>
<proteinExistence type="predicted"/>
<dbReference type="SUPFAM" id="SSF52096">
    <property type="entry name" value="ClpP/crotonase"/>
    <property type="match status" value="2"/>
</dbReference>
<dbReference type="AlphaFoldDB" id="A0A199UUT0"/>
<dbReference type="GO" id="GO:0016853">
    <property type="term" value="F:isomerase activity"/>
    <property type="evidence" value="ECO:0007669"/>
    <property type="project" value="UniProtKB-KW"/>
</dbReference>
<name>A0A199UUT0_ANACO</name>
<protein>
    <submittedName>
        <fullName evidence="1">Enoyl-CoA delta isomerase 1, peroxisomal</fullName>
    </submittedName>
</protein>
<reference evidence="1 2" key="1">
    <citation type="journal article" date="2016" name="DNA Res.">
        <title>The draft genome of MD-2 pineapple using hybrid error correction of long reads.</title>
        <authorList>
            <person name="Redwan R.M."/>
            <person name="Saidin A."/>
            <person name="Kumar S.V."/>
        </authorList>
    </citation>
    <scope>NUCLEOTIDE SEQUENCE [LARGE SCALE GENOMIC DNA]</scope>
    <source>
        <strain evidence="2">cv. MD2</strain>
        <tissue evidence="1">Leaf</tissue>
    </source>
</reference>
<organism evidence="1 2">
    <name type="scientific">Ananas comosus</name>
    <name type="common">Pineapple</name>
    <name type="synonym">Ananas ananas</name>
    <dbReference type="NCBI Taxonomy" id="4615"/>
    <lineage>
        <taxon>Eukaryota</taxon>
        <taxon>Viridiplantae</taxon>
        <taxon>Streptophyta</taxon>
        <taxon>Embryophyta</taxon>
        <taxon>Tracheophyta</taxon>
        <taxon>Spermatophyta</taxon>
        <taxon>Magnoliopsida</taxon>
        <taxon>Liliopsida</taxon>
        <taxon>Poales</taxon>
        <taxon>Bromeliaceae</taxon>
        <taxon>Bromelioideae</taxon>
        <taxon>Ananas</taxon>
    </lineage>
</organism>
<evidence type="ECO:0000313" key="1">
    <source>
        <dbReference type="EMBL" id="OAY68543.1"/>
    </source>
</evidence>
<dbReference type="Gene3D" id="3.90.226.10">
    <property type="entry name" value="2-enoyl-CoA Hydratase, Chain A, domain 1"/>
    <property type="match status" value="2"/>
</dbReference>
<dbReference type="CDD" id="cd06558">
    <property type="entry name" value="crotonase-like"/>
    <property type="match status" value="1"/>
</dbReference>
<evidence type="ECO:0000313" key="2">
    <source>
        <dbReference type="Proteomes" id="UP000092600"/>
    </source>
</evidence>
<gene>
    <name evidence="1" type="ORF">ACMD2_14377</name>
</gene>
<dbReference type="STRING" id="4615.A0A199UUT0"/>
<dbReference type="Pfam" id="PF00378">
    <property type="entry name" value="ECH_1"/>
    <property type="match status" value="2"/>
</dbReference>
<sequence length="402" mass="43571">MTSSESVTYGKIHKNVGSLTLTGPEGKHCLDLDLIKEFSSRLDDAEKDKNIIIGLITSHEGSWFSGGLHYPSSETEQKKVVREFEKLIEKLVKLPFPTVARVKGCAYGAGLTLALAHDYLVLSNDTPVSLRQDELAQDHELPHYAAALLTDKFPPSVAWDLAALSPYVKPPHYAPMSDYVKRYVGWSEDQVVDELLRPSASRIRKDNGNGNINSGNYTVRRAVNDKVVGLITVHSGNCFSGGLDYDSAPEAVLVGAFASLIASLIRLPFPTVARVTGQACGAGFTLALAHDYLVLSTDSTVSLCQNELTEGHEVPSFAAALLFGKFPRSVAWELAVLTVPVIPPNYSPISDYVKKYVGWSIDDVATKLLQPAASLVGPSYSAVRKSLLAELWALVKPTTTQA</sequence>
<dbReference type="PANTHER" id="PTHR43459:SF1">
    <property type="entry name" value="EG:BACN32G11.4 PROTEIN"/>
    <property type="match status" value="1"/>
</dbReference>
<accession>A0A199UUT0</accession>